<dbReference type="KEGG" id="mhl:MHLP_03355"/>
<feature type="region of interest" description="Disordered" evidence="2">
    <location>
        <begin position="192"/>
        <end position="213"/>
    </location>
</feature>
<protein>
    <submittedName>
        <fullName evidence="3">Uncharacterized protein</fullName>
    </submittedName>
</protein>
<evidence type="ECO:0000313" key="3">
    <source>
        <dbReference type="EMBL" id="AFO52251.1"/>
    </source>
</evidence>
<feature type="compositionally biased region" description="Low complexity" evidence="2">
    <location>
        <begin position="193"/>
        <end position="202"/>
    </location>
</feature>
<evidence type="ECO:0000256" key="2">
    <source>
        <dbReference type="SAM" id="MobiDB-lite"/>
    </source>
</evidence>
<dbReference type="AlphaFoldDB" id="I7CG73"/>
<dbReference type="EMBL" id="CP003731">
    <property type="protein sequence ID" value="AFO52251.1"/>
    <property type="molecule type" value="Genomic_DNA"/>
</dbReference>
<keyword evidence="1" id="KW-0175">Coiled coil</keyword>
<keyword evidence="4" id="KW-1185">Reference proteome</keyword>
<evidence type="ECO:0000256" key="1">
    <source>
        <dbReference type="SAM" id="Coils"/>
    </source>
</evidence>
<sequence>MVLTTKVQIGAALVGLGGANAAAITAFKEPLKDLLLSQSDLNLSGSSLDNPVSSLTLGSSTRSGLNVSEVSSSLSSPLLDLHSESTPIALEGLSVKGEGSKEFGPHIDSLRVELGKESELLSIAKKHSETKEKELKSLEEKKKEFESAVKKVTDYASKSSSKLVALTKEEREALARAYKVYAALKQADEEAQTRLSRLQTGSRSRRSTSAGKTDREVRDLLNAIYWRLNATRFLSDFSKRDADNYGFDRDWSKNPWRAFFDRENLWRKFWDERDNIRRELFDWRDDLKEDYRNGQCHRLQIVESRELCISEVPGRIKSTFPEANIKIDLHVAQKILFWMGLAEDPSKNLS</sequence>
<accession>I7CG73</accession>
<evidence type="ECO:0000313" key="4">
    <source>
        <dbReference type="Proteomes" id="UP000006502"/>
    </source>
</evidence>
<organism evidence="3 4">
    <name type="scientific">Mycoplasma haematolamae (strain Purdue)</name>
    <dbReference type="NCBI Taxonomy" id="1212765"/>
    <lineage>
        <taxon>Bacteria</taxon>
        <taxon>Bacillati</taxon>
        <taxon>Mycoplasmatota</taxon>
        <taxon>Mollicutes</taxon>
        <taxon>Mycoplasmataceae</taxon>
        <taxon>Mycoplasma</taxon>
    </lineage>
</organism>
<reference evidence="4" key="2">
    <citation type="submission" date="2012-07" db="EMBL/GenBank/DDBJ databases">
        <title>Complete genome sequence of 'Candidatus Mycoplasma haemolamae'.</title>
        <authorList>
            <person name="Guimaraes A.M.S."/>
            <person name="Toth B."/>
            <person name="Santos A.P."/>
            <person name="Nascimento N.C."/>
            <person name="Sojka J.E."/>
            <person name="Messick J.B."/>
        </authorList>
    </citation>
    <scope>NUCLEOTIDE SEQUENCE [LARGE SCALE GENOMIC DNA]</scope>
    <source>
        <strain evidence="4">Purdue</strain>
    </source>
</reference>
<proteinExistence type="predicted"/>
<dbReference type="STRING" id="1212765.MHLP_03355"/>
<dbReference type="HOGENOM" id="CLU_067308_0_0_14"/>
<dbReference type="Proteomes" id="UP000006502">
    <property type="component" value="Chromosome"/>
</dbReference>
<feature type="coiled-coil region" evidence="1">
    <location>
        <begin position="121"/>
        <end position="155"/>
    </location>
</feature>
<gene>
    <name evidence="3" type="ordered locus">MHLP_03355</name>
</gene>
<name>I7CG73_MYCHA</name>
<dbReference type="PATRIC" id="fig|1212765.3.peg.758"/>
<reference evidence="3 4" key="1">
    <citation type="journal article" date="2012" name="J. Bacteriol.">
        <title>Genome Sequence of "Candidatus Mycoplasma haemolamae" Strain Purdue, a Red Blood Cell Pathogen of Alpacas (Vicugna pacos) and Llamas (Lama glama).</title>
        <authorList>
            <person name="Guimaraes A.M."/>
            <person name="Toth B."/>
            <person name="Santos A.P."/>
            <person name="do Nascimento N.C."/>
            <person name="Kritchevsky J.E."/>
            <person name="Messick J.B."/>
        </authorList>
    </citation>
    <scope>NUCLEOTIDE SEQUENCE [LARGE SCALE GENOMIC DNA]</scope>
    <source>
        <strain evidence="3 4">Purdue</strain>
    </source>
</reference>